<evidence type="ECO:0000313" key="2">
    <source>
        <dbReference type="EMBL" id="GJM84500.1"/>
    </source>
</evidence>
<accession>A0AAV5BFU5</accession>
<reference evidence="2" key="2">
    <citation type="submission" date="2021-12" db="EMBL/GenBank/DDBJ databases">
        <title>Resequencing data analysis of finger millet.</title>
        <authorList>
            <person name="Hatakeyama M."/>
            <person name="Aluri S."/>
            <person name="Balachadran M.T."/>
            <person name="Sivarajan S.R."/>
            <person name="Poveda L."/>
            <person name="Shimizu-Inatsugi R."/>
            <person name="Schlapbach R."/>
            <person name="Sreeman S.M."/>
            <person name="Shimizu K.K."/>
        </authorList>
    </citation>
    <scope>NUCLEOTIDE SEQUENCE</scope>
</reference>
<evidence type="ECO:0000313" key="3">
    <source>
        <dbReference type="Proteomes" id="UP001054889"/>
    </source>
</evidence>
<protein>
    <recommendedName>
        <fullName evidence="1">Transposase-associated domain-containing protein</fullName>
    </recommendedName>
</protein>
<dbReference type="EMBL" id="BQKI01000001">
    <property type="protein sequence ID" value="GJM84500.1"/>
    <property type="molecule type" value="Genomic_DNA"/>
</dbReference>
<dbReference type="Pfam" id="PF13963">
    <property type="entry name" value="Transpos_assoc"/>
    <property type="match status" value="1"/>
</dbReference>
<proteinExistence type="predicted"/>
<comment type="caution">
    <text evidence="2">The sequence shown here is derived from an EMBL/GenBank/DDBJ whole genome shotgun (WGS) entry which is preliminary data.</text>
</comment>
<dbReference type="InterPro" id="IPR029480">
    <property type="entry name" value="Transpos_assoc"/>
</dbReference>
<organism evidence="2 3">
    <name type="scientific">Eleusine coracana subsp. coracana</name>
    <dbReference type="NCBI Taxonomy" id="191504"/>
    <lineage>
        <taxon>Eukaryota</taxon>
        <taxon>Viridiplantae</taxon>
        <taxon>Streptophyta</taxon>
        <taxon>Embryophyta</taxon>
        <taxon>Tracheophyta</taxon>
        <taxon>Spermatophyta</taxon>
        <taxon>Magnoliopsida</taxon>
        <taxon>Liliopsida</taxon>
        <taxon>Poales</taxon>
        <taxon>Poaceae</taxon>
        <taxon>PACMAD clade</taxon>
        <taxon>Chloridoideae</taxon>
        <taxon>Cynodonteae</taxon>
        <taxon>Eleusininae</taxon>
        <taxon>Eleusine</taxon>
    </lineage>
</organism>
<reference evidence="2" key="1">
    <citation type="journal article" date="2018" name="DNA Res.">
        <title>Multiple hybrid de novo genome assembly of finger millet, an orphan allotetraploid crop.</title>
        <authorList>
            <person name="Hatakeyama M."/>
            <person name="Aluri S."/>
            <person name="Balachadran M.T."/>
            <person name="Sivarajan S.R."/>
            <person name="Patrignani A."/>
            <person name="Gruter S."/>
            <person name="Poveda L."/>
            <person name="Shimizu-Inatsugi R."/>
            <person name="Baeten J."/>
            <person name="Francoijs K.J."/>
            <person name="Nataraja K.N."/>
            <person name="Reddy Y.A.N."/>
            <person name="Phadnis S."/>
            <person name="Ravikumar R.L."/>
            <person name="Schlapbach R."/>
            <person name="Sreeman S.M."/>
            <person name="Shimizu K.K."/>
        </authorList>
    </citation>
    <scope>NUCLEOTIDE SEQUENCE</scope>
</reference>
<evidence type="ECO:0000259" key="1">
    <source>
        <dbReference type="Pfam" id="PF13963"/>
    </source>
</evidence>
<gene>
    <name evidence="2" type="primary">ga00177</name>
    <name evidence="2" type="ORF">PR202_ga00177</name>
</gene>
<dbReference type="Proteomes" id="UP001054889">
    <property type="component" value="Unassembled WGS sequence"/>
</dbReference>
<sequence length="169" mass="18921">MRLGITEFLSQELKVLSIKIIIFNTKIACRETKAYNQGVNSFLAFAFRNSAVGDKILCPCRKCVNSFWRDASEVREHLICDGFLKGYITWTLHGEASSSFVNHDHGDVPKFFEQPSEDDDISEFLRDLACGLEDGGDIEDDGSFDPSNKDVAAIHKLAADNSRVISRLQ</sequence>
<dbReference type="AlphaFoldDB" id="A0AAV5BFU5"/>
<feature type="domain" description="Transposase-associated" evidence="1">
    <location>
        <begin position="30"/>
        <end position="95"/>
    </location>
</feature>
<keyword evidence="3" id="KW-1185">Reference proteome</keyword>
<name>A0AAV5BFU5_ELECO</name>